<dbReference type="PANTHER" id="PTHR11596">
    <property type="entry name" value="ALKALINE PHOSPHATASE"/>
    <property type="match status" value="1"/>
</dbReference>
<dbReference type="Gene3D" id="3.40.720.10">
    <property type="entry name" value="Alkaline Phosphatase, subunit A"/>
    <property type="match status" value="1"/>
</dbReference>
<dbReference type="STRING" id="6184.A0A430QBG2"/>
<evidence type="ECO:0000256" key="2">
    <source>
        <dbReference type="PIRSR" id="PIRSR601952-2"/>
    </source>
</evidence>
<dbReference type="InterPro" id="IPR017850">
    <property type="entry name" value="Alkaline_phosphatase_core_sf"/>
</dbReference>
<organism evidence="4 5">
    <name type="scientific">Schistosoma bovis</name>
    <name type="common">Blood fluke</name>
    <dbReference type="NCBI Taxonomy" id="6184"/>
    <lineage>
        <taxon>Eukaryota</taxon>
        <taxon>Metazoa</taxon>
        <taxon>Spiralia</taxon>
        <taxon>Lophotrochozoa</taxon>
        <taxon>Platyhelminthes</taxon>
        <taxon>Trematoda</taxon>
        <taxon>Digenea</taxon>
        <taxon>Strigeidida</taxon>
        <taxon>Schistosomatoidea</taxon>
        <taxon>Schistosomatidae</taxon>
        <taxon>Schistosoma</taxon>
    </lineage>
</organism>
<evidence type="ECO:0000256" key="3">
    <source>
        <dbReference type="SAM" id="MobiDB-lite"/>
    </source>
</evidence>
<reference evidence="4 5" key="1">
    <citation type="journal article" date="2019" name="PLoS Pathog.">
        <title>Genome sequence of the bovine parasite Schistosoma bovis Tanzania.</title>
        <authorList>
            <person name="Oey H."/>
            <person name="Zakrzewski M."/>
            <person name="Gobert G."/>
            <person name="Gravermann K."/>
            <person name="Stoye J."/>
            <person name="Jones M."/>
            <person name="Mcmanus D."/>
            <person name="Krause L."/>
        </authorList>
    </citation>
    <scope>NUCLEOTIDE SEQUENCE [LARGE SCALE GENOMIC DNA]</scope>
    <source>
        <strain evidence="4 5">TAN1997</strain>
    </source>
</reference>
<dbReference type="SUPFAM" id="SSF53649">
    <property type="entry name" value="Alkaline phosphatase-like"/>
    <property type="match status" value="1"/>
</dbReference>
<proteinExistence type="predicted"/>
<accession>A0A430QBG2</accession>
<feature type="compositionally biased region" description="Low complexity" evidence="3">
    <location>
        <begin position="182"/>
        <end position="191"/>
    </location>
</feature>
<dbReference type="Proteomes" id="UP000290809">
    <property type="component" value="Unassembled WGS sequence"/>
</dbReference>
<keyword evidence="5" id="KW-1185">Reference proteome</keyword>
<name>A0A430QBG2_SCHBO</name>
<dbReference type="GO" id="GO:0046872">
    <property type="term" value="F:metal ion binding"/>
    <property type="evidence" value="ECO:0007669"/>
    <property type="project" value="UniProtKB-KW"/>
</dbReference>
<feature type="binding site" evidence="2">
    <location>
        <position position="26"/>
    </location>
    <ligand>
        <name>Zn(2+)</name>
        <dbReference type="ChEBI" id="CHEBI:29105"/>
        <label>2</label>
    </ligand>
</feature>
<dbReference type="AlphaFoldDB" id="A0A430QBG2"/>
<evidence type="ECO:0000313" key="4">
    <source>
        <dbReference type="EMBL" id="RTG85039.1"/>
    </source>
</evidence>
<dbReference type="GO" id="GO:0004035">
    <property type="term" value="F:alkaline phosphatase activity"/>
    <property type="evidence" value="ECO:0007669"/>
    <property type="project" value="UniProtKB-EC"/>
</dbReference>
<evidence type="ECO:0000313" key="5">
    <source>
        <dbReference type="Proteomes" id="UP000290809"/>
    </source>
</evidence>
<dbReference type="EMBL" id="QMKO01002050">
    <property type="protein sequence ID" value="RTG85039.1"/>
    <property type="molecule type" value="Genomic_DNA"/>
</dbReference>
<gene>
    <name evidence="4" type="ORF">DC041_0003649</name>
</gene>
<keyword evidence="2" id="KW-0862">Zinc</keyword>
<keyword evidence="2" id="KW-0460">Magnesium</keyword>
<feature type="region of interest" description="Disordered" evidence="3">
    <location>
        <begin position="170"/>
        <end position="205"/>
    </location>
</feature>
<sequence>MTEAAIKVLSRNPKGFLLLVEGGRIDHGHHFNQAQYVGYFSGLLTGALILQDRLVYLHTIVYRDSSRGRYLGQSLDAIIENNENSLYAKPDEIITNQLQSINHKHNDHNDQYNIKQTLLSFNQNDLLINDHLNEIDNDHEDNDDNDDIDHIKRWDQIFSSPIDLLKTTMITQQQQHQHHHPQQQQHHPQQQEQHHHHHQQTDQTTFSELPSLKQFQTFVDKECELWKIPNISL</sequence>
<dbReference type="InterPro" id="IPR001952">
    <property type="entry name" value="Alkaline_phosphatase"/>
</dbReference>
<comment type="cofactor">
    <cofactor evidence="2">
        <name>Mg(2+)</name>
        <dbReference type="ChEBI" id="CHEBI:18420"/>
    </cofactor>
    <text evidence="2">Binds 1 Mg(2+) ion.</text>
</comment>
<dbReference type="Pfam" id="PF00245">
    <property type="entry name" value="Alk_phosphatase"/>
    <property type="match status" value="1"/>
</dbReference>
<feature type="binding site" evidence="2">
    <location>
        <position position="30"/>
    </location>
    <ligand>
        <name>Zn(2+)</name>
        <dbReference type="ChEBI" id="CHEBI:29105"/>
        <label>2</label>
    </ligand>
</feature>
<keyword evidence="2" id="KW-0479">Metal-binding</keyword>
<dbReference type="PANTHER" id="PTHR11596:SF30">
    <property type="entry name" value="INTESTINAL-TYPE ALKALINE PHOSPHATASE"/>
    <property type="match status" value="1"/>
</dbReference>
<comment type="caution">
    <text evidence="4">The sequence shown here is derived from an EMBL/GenBank/DDBJ whole genome shotgun (WGS) entry which is preliminary data.</text>
</comment>
<dbReference type="GO" id="GO:0005886">
    <property type="term" value="C:plasma membrane"/>
    <property type="evidence" value="ECO:0007669"/>
    <property type="project" value="TreeGrafter"/>
</dbReference>
<dbReference type="EC" id="3.1.3.1" evidence="1"/>
<comment type="cofactor">
    <cofactor evidence="2">
        <name>Zn(2+)</name>
        <dbReference type="ChEBI" id="CHEBI:29105"/>
    </cofactor>
    <text evidence="2">Binds 2 Zn(2+) ions.</text>
</comment>
<protein>
    <recommendedName>
        <fullName evidence="1">alkaline phosphatase</fullName>
        <ecNumber evidence="1">3.1.3.1</ecNumber>
    </recommendedName>
</protein>
<evidence type="ECO:0000256" key="1">
    <source>
        <dbReference type="ARBA" id="ARBA00012647"/>
    </source>
</evidence>
<feature type="binding site" evidence="2">
    <location>
        <position position="21"/>
    </location>
    <ligand>
        <name>Mg(2+)</name>
        <dbReference type="ChEBI" id="CHEBI:18420"/>
    </ligand>
</feature>